<reference evidence="2 3" key="1">
    <citation type="journal article" date="2008" name="J. Bacteriol.">
        <title>Genome sequence of a nephritogenic and highly transformable M49 strain of Streptococcus pyogenes.</title>
        <authorList>
            <person name="McShan W.M."/>
            <person name="Ferretti J.J."/>
            <person name="Karasawa T."/>
            <person name="Suvorov A.N."/>
            <person name="Lin S."/>
            <person name="Qin B."/>
            <person name="Jia H."/>
            <person name="Kenton S."/>
            <person name="Najar F."/>
            <person name="Wu H."/>
            <person name="Scott J."/>
            <person name="Roe B.A."/>
            <person name="Savic D.J."/>
        </authorList>
    </citation>
    <scope>NUCLEOTIDE SEQUENCE [LARGE SCALE GENOMIC DNA]</scope>
    <source>
        <strain evidence="2 3">NZ131</strain>
    </source>
</reference>
<dbReference type="InterPro" id="IPR009293">
    <property type="entry name" value="UPF0478"/>
</dbReference>
<evidence type="ECO:0000256" key="1">
    <source>
        <dbReference type="SAM" id="Phobius"/>
    </source>
</evidence>
<feature type="transmembrane region" description="Helical" evidence="1">
    <location>
        <begin position="6"/>
        <end position="26"/>
    </location>
</feature>
<keyword evidence="1" id="KW-1133">Transmembrane helix</keyword>
<evidence type="ECO:0000313" key="3">
    <source>
        <dbReference type="Proteomes" id="UP000001039"/>
    </source>
</evidence>
<dbReference type="HOGENOM" id="CLU_115870_4_2_9"/>
<organism evidence="2 3">
    <name type="scientific">Streptococcus pyogenes serotype M49 (strain NZ131)</name>
    <dbReference type="NCBI Taxonomy" id="471876"/>
    <lineage>
        <taxon>Bacteria</taxon>
        <taxon>Bacillati</taxon>
        <taxon>Bacillota</taxon>
        <taxon>Bacilli</taxon>
        <taxon>Lactobacillales</taxon>
        <taxon>Streptococcaceae</taxon>
        <taxon>Streptococcus</taxon>
    </lineage>
</organism>
<dbReference type="AlphaFoldDB" id="A0A0H3BXY2"/>
<evidence type="ECO:0000313" key="2">
    <source>
        <dbReference type="EMBL" id="ACI60824.1"/>
    </source>
</evidence>
<dbReference type="Pfam" id="PF06103">
    <property type="entry name" value="DUF948"/>
    <property type="match status" value="1"/>
</dbReference>
<sequence>MDLVGISLMIIALGFVALVIFLIIVLKKVSETIDEAKKTISVLTSDVNVTLHQTNDILAKANILVEDVNGKVATIDPLFVAIADLSESLSDLNSQARHFGQKATNATGNVSKAGKLALVGKVASKVFGKKGEKHE</sequence>
<accession>A0A0H3BXY2</accession>
<keyword evidence="1" id="KW-0812">Transmembrane</keyword>
<gene>
    <name evidence="2" type="ordered locus">Spy49_0496</name>
</gene>
<dbReference type="Proteomes" id="UP000001039">
    <property type="component" value="Chromosome"/>
</dbReference>
<dbReference type="KEGG" id="soz:Spy49_0496"/>
<dbReference type="PANTHER" id="PTHR40070">
    <property type="entry name" value="UPF0478 PROTEIN YTXG"/>
    <property type="match status" value="1"/>
</dbReference>
<name>A0A0H3BXY2_STRPZ</name>
<dbReference type="PANTHER" id="PTHR40070:SF1">
    <property type="entry name" value="UPF0478 PROTEIN YTXG"/>
    <property type="match status" value="1"/>
</dbReference>
<keyword evidence="1" id="KW-0472">Membrane</keyword>
<protein>
    <recommendedName>
        <fullName evidence="4">General stress protein</fullName>
    </recommendedName>
</protein>
<evidence type="ECO:0008006" key="4">
    <source>
        <dbReference type="Google" id="ProtNLM"/>
    </source>
</evidence>
<proteinExistence type="predicted"/>
<dbReference type="EMBL" id="CP000829">
    <property type="protein sequence ID" value="ACI60824.1"/>
    <property type="molecule type" value="Genomic_DNA"/>
</dbReference>